<evidence type="ECO:0000313" key="8">
    <source>
        <dbReference type="Proteomes" id="UP000295184"/>
    </source>
</evidence>
<evidence type="ECO:0000313" key="7">
    <source>
        <dbReference type="EMBL" id="TCL59572.1"/>
    </source>
</evidence>
<dbReference type="InterPro" id="IPR009016">
    <property type="entry name" value="Fe_hydrogenase"/>
</dbReference>
<dbReference type="InterPro" id="IPR017896">
    <property type="entry name" value="4Fe4S_Fe-S-bd"/>
</dbReference>
<evidence type="ECO:0000256" key="4">
    <source>
        <dbReference type="ARBA" id="ARBA00023014"/>
    </source>
</evidence>
<evidence type="ECO:0000259" key="6">
    <source>
        <dbReference type="PROSITE" id="PS51656"/>
    </source>
</evidence>
<feature type="domain" description="4Fe-4S ferredoxin-type" evidence="5">
    <location>
        <begin position="7"/>
        <end position="35"/>
    </location>
</feature>
<dbReference type="Gene3D" id="3.30.70.20">
    <property type="match status" value="1"/>
</dbReference>
<dbReference type="SUPFAM" id="SSF54862">
    <property type="entry name" value="4Fe-4S ferredoxins"/>
    <property type="match status" value="1"/>
</dbReference>
<keyword evidence="1" id="KW-0004">4Fe-4S</keyword>
<protein>
    <submittedName>
        <fullName evidence="7">Iron only hydrogenase large subunit-like protein</fullName>
    </submittedName>
</protein>
<dbReference type="Pfam" id="PF13237">
    <property type="entry name" value="Fer4_10"/>
    <property type="match status" value="1"/>
</dbReference>
<dbReference type="Pfam" id="PF02906">
    <property type="entry name" value="Fe_hyd_lg_C"/>
    <property type="match status" value="2"/>
</dbReference>
<dbReference type="STRING" id="1650663.GCA_001486665_03322"/>
<dbReference type="InterPro" id="IPR007202">
    <property type="entry name" value="4Fe-4S_dom"/>
</dbReference>
<dbReference type="RefSeq" id="WP_058966865.1">
    <property type="nucleotide sequence ID" value="NZ_CABKVM010000019.1"/>
</dbReference>
<dbReference type="GO" id="GO:0046872">
    <property type="term" value="F:metal ion binding"/>
    <property type="evidence" value="ECO:0007669"/>
    <property type="project" value="UniProtKB-KW"/>
</dbReference>
<comment type="caution">
    <text evidence="7">The sequence shown here is derived from an EMBL/GenBank/DDBJ whole genome shotgun (WGS) entry which is preliminary data.</text>
</comment>
<dbReference type="Proteomes" id="UP000295184">
    <property type="component" value="Unassembled WGS sequence"/>
</dbReference>
<dbReference type="AlphaFoldDB" id="A0A4R1R2Q8"/>
<proteinExistence type="predicted"/>
<dbReference type="InterPro" id="IPR017900">
    <property type="entry name" value="4Fe4S_Fe_S_CS"/>
</dbReference>
<dbReference type="PANTHER" id="PTHR43560">
    <property type="entry name" value="ION-TRANSLOCATING OXIDOREDUCTASE COMPLEX SUBUNIT B"/>
    <property type="match status" value="1"/>
</dbReference>
<dbReference type="PROSITE" id="PS51379">
    <property type="entry name" value="4FE4S_FER_2"/>
    <property type="match status" value="2"/>
</dbReference>
<dbReference type="InterPro" id="IPR004108">
    <property type="entry name" value="Fe_hydrogenase_lsu_C"/>
</dbReference>
<dbReference type="SUPFAM" id="SSF53920">
    <property type="entry name" value="Fe-only hydrogenase"/>
    <property type="match status" value="1"/>
</dbReference>
<dbReference type="Pfam" id="PF04060">
    <property type="entry name" value="FeS"/>
    <property type="match status" value="1"/>
</dbReference>
<evidence type="ECO:0000256" key="3">
    <source>
        <dbReference type="ARBA" id="ARBA00023004"/>
    </source>
</evidence>
<dbReference type="GO" id="GO:0051539">
    <property type="term" value="F:4 iron, 4 sulfur cluster binding"/>
    <property type="evidence" value="ECO:0007669"/>
    <property type="project" value="UniProtKB-KW"/>
</dbReference>
<organism evidence="7 8">
    <name type="scientific">Allofournierella massiliensis</name>
    <dbReference type="NCBI Taxonomy" id="1650663"/>
    <lineage>
        <taxon>Bacteria</taxon>
        <taxon>Bacillati</taxon>
        <taxon>Bacillota</taxon>
        <taxon>Clostridia</taxon>
        <taxon>Eubacteriales</taxon>
        <taxon>Oscillospiraceae</taxon>
        <taxon>Allofournierella</taxon>
    </lineage>
</organism>
<dbReference type="Gene3D" id="1.10.15.40">
    <property type="entry name" value="Electron transport complex subunit B, putative Fe-S cluster"/>
    <property type="match status" value="1"/>
</dbReference>
<keyword evidence="2" id="KW-0479">Metal-binding</keyword>
<sequence length="428" mass="46871">MKQEFIHSVTLNRALCKGCINCIKRCPTQAIRVRGGKAIIDPARCIDCAECIRICPHHAKTAAADPLSVTERFDYTIALPPPSFLGQFNRLPGPDLVVDGLLALGFDEVFEVGRAAELVSDATRRLITAGGQPLPLISSACPAVVRLIRVRYPDLLPHLLPLAPPVEVAARIAKRDAARRTGLAPEKIGCIFLSPCPAKISYVRSPLGVEHSALDAAVSIKEIYPRMLWAMKQTPSEGKSQIGRAGVRWGESTGESISLRAVDDYLAADGIENVIRVLEDLEDEKLPGLRFVELNACAGGCVGGVLQVENPFIAKAKMKQLRRGLPEARSRLSSRQVPDFMRWDAPPVYAPVMELEGTRAEQMEKYSRLREILARLPGLDCGGCGAPSCEALAEDVVRGRAKPEDCTVLMRRRLEELLQERSRNDDQS</sequence>
<name>A0A4R1R2Q8_9FIRM</name>
<evidence type="ECO:0000256" key="2">
    <source>
        <dbReference type="ARBA" id="ARBA00022723"/>
    </source>
</evidence>
<dbReference type="InterPro" id="IPR050395">
    <property type="entry name" value="4Fe4S_Ferredoxin_RnfB"/>
</dbReference>
<feature type="domain" description="4Fe-4S ferredoxin-type" evidence="5">
    <location>
        <begin position="36"/>
        <end position="65"/>
    </location>
</feature>
<dbReference type="Gene3D" id="3.40.950.10">
    <property type="entry name" value="Fe-only Hydrogenase (Larger Subunit), Chain L, domain 3"/>
    <property type="match status" value="1"/>
</dbReference>
<dbReference type="OrthoDB" id="9798098at2"/>
<accession>A0A4R1R2Q8</accession>
<keyword evidence="4" id="KW-0411">Iron-sulfur</keyword>
<dbReference type="PROSITE" id="PS51656">
    <property type="entry name" value="4FE4S"/>
    <property type="match status" value="1"/>
</dbReference>
<evidence type="ECO:0000259" key="5">
    <source>
        <dbReference type="PROSITE" id="PS51379"/>
    </source>
</evidence>
<keyword evidence="3" id="KW-0408">Iron</keyword>
<dbReference type="PANTHER" id="PTHR43560:SF1">
    <property type="entry name" value="ION-TRANSLOCATING OXIDOREDUCTASE COMPLEX SUBUNIT B"/>
    <property type="match status" value="1"/>
</dbReference>
<evidence type="ECO:0000256" key="1">
    <source>
        <dbReference type="ARBA" id="ARBA00022485"/>
    </source>
</evidence>
<dbReference type="EMBL" id="SLUM01000005">
    <property type="protein sequence ID" value="TCL59572.1"/>
    <property type="molecule type" value="Genomic_DNA"/>
</dbReference>
<reference evidence="7 8" key="1">
    <citation type="submission" date="2019-03" db="EMBL/GenBank/DDBJ databases">
        <title>Genomic Encyclopedia of Type Strains, Phase IV (KMG-IV): sequencing the most valuable type-strain genomes for metagenomic binning, comparative biology and taxonomic classification.</title>
        <authorList>
            <person name="Goeker M."/>
        </authorList>
    </citation>
    <scope>NUCLEOTIDE SEQUENCE [LARGE SCALE GENOMIC DNA]</scope>
    <source>
        <strain evidence="7 8">DSM 100451</strain>
    </source>
</reference>
<dbReference type="PROSITE" id="PS00198">
    <property type="entry name" value="4FE4S_FER_1"/>
    <property type="match status" value="1"/>
</dbReference>
<gene>
    <name evidence="7" type="ORF">EDD77_10518</name>
</gene>
<feature type="domain" description="4Fe-4S" evidence="6">
    <location>
        <begin position="364"/>
        <end position="423"/>
    </location>
</feature>